<evidence type="ECO:0000313" key="2">
    <source>
        <dbReference type="Proteomes" id="UP001642720"/>
    </source>
</evidence>
<proteinExistence type="predicted"/>
<evidence type="ECO:0000313" key="1">
    <source>
        <dbReference type="EMBL" id="TFB03353.1"/>
    </source>
</evidence>
<gene>
    <name evidence="1" type="ORF">CCMA1212_004638</name>
</gene>
<protein>
    <submittedName>
        <fullName evidence="1">Uncharacterized protein</fullName>
    </submittedName>
</protein>
<dbReference type="GeneID" id="300576385"/>
<name>A0ABY2H546_9HYPO</name>
<dbReference type="RefSeq" id="XP_073559554.1">
    <property type="nucleotide sequence ID" value="XM_073701935.1"/>
</dbReference>
<dbReference type="Proteomes" id="UP001642720">
    <property type="component" value="Unassembled WGS sequence"/>
</dbReference>
<accession>A0ABY2H546</accession>
<keyword evidence="2" id="KW-1185">Reference proteome</keyword>
<organism evidence="1 2">
    <name type="scientific">Trichoderma ghanense</name>
    <dbReference type="NCBI Taxonomy" id="65468"/>
    <lineage>
        <taxon>Eukaryota</taxon>
        <taxon>Fungi</taxon>
        <taxon>Dikarya</taxon>
        <taxon>Ascomycota</taxon>
        <taxon>Pezizomycotina</taxon>
        <taxon>Sordariomycetes</taxon>
        <taxon>Hypocreomycetidae</taxon>
        <taxon>Hypocreales</taxon>
        <taxon>Hypocreaceae</taxon>
        <taxon>Trichoderma</taxon>
    </lineage>
</organism>
<reference evidence="1 2" key="1">
    <citation type="submission" date="2018-01" db="EMBL/GenBank/DDBJ databases">
        <title>Genome characterization of the sugarcane-associated fungus Trichoderma ghanense CCMA-1212 and their application in lignocelulose bioconversion.</title>
        <authorList>
            <person name="Steindorff A.S."/>
            <person name="Mendes T.D."/>
            <person name="Vilela E.S.D."/>
            <person name="Rodrigues D.S."/>
            <person name="Formighieri E.F."/>
            <person name="Melo I.S."/>
            <person name="Favaro L.C.L."/>
        </authorList>
    </citation>
    <scope>NUCLEOTIDE SEQUENCE [LARGE SCALE GENOMIC DNA]</scope>
    <source>
        <strain evidence="1 2">CCMA-1212</strain>
    </source>
</reference>
<sequence>MVLHAPFVSRLGRFHLSRFRAALIVVRIDSPQAVAGPIRCWRDETKKSARQAVRRSGAEQVWC</sequence>
<dbReference type="EMBL" id="PPTA01000005">
    <property type="protein sequence ID" value="TFB03353.1"/>
    <property type="molecule type" value="Genomic_DNA"/>
</dbReference>
<comment type="caution">
    <text evidence="1">The sequence shown here is derived from an EMBL/GenBank/DDBJ whole genome shotgun (WGS) entry which is preliminary data.</text>
</comment>